<evidence type="ECO:0000256" key="3">
    <source>
        <dbReference type="ARBA" id="ARBA00012438"/>
    </source>
</evidence>
<dbReference type="InterPro" id="IPR003594">
    <property type="entry name" value="HATPase_dom"/>
</dbReference>
<feature type="domain" description="HPt" evidence="19">
    <location>
        <begin position="850"/>
        <end position="950"/>
    </location>
</feature>
<dbReference type="EC" id="2.7.13.3" evidence="3"/>
<keyword evidence="7" id="KW-0808">Transferase</keyword>
<dbReference type="SUPFAM" id="SSF55874">
    <property type="entry name" value="ATPase domain of HSP90 chaperone/DNA topoisomerase II/histidine kinase"/>
    <property type="match status" value="1"/>
</dbReference>
<dbReference type="CDD" id="cd16922">
    <property type="entry name" value="HATPase_EvgS-ArcB-TorS-like"/>
    <property type="match status" value="1"/>
</dbReference>
<dbReference type="EMBL" id="JAAGBB010000018">
    <property type="protein sequence ID" value="MBR0665906.1"/>
    <property type="molecule type" value="Genomic_DNA"/>
</dbReference>
<dbReference type="InterPro" id="IPR035965">
    <property type="entry name" value="PAS-like_dom_sf"/>
</dbReference>
<keyword evidence="10" id="KW-0067">ATP-binding</keyword>
<evidence type="ECO:0000313" key="20">
    <source>
        <dbReference type="EMBL" id="MBR0665906.1"/>
    </source>
</evidence>
<dbReference type="Pfam" id="PF02518">
    <property type="entry name" value="HATPase_c"/>
    <property type="match status" value="1"/>
</dbReference>
<evidence type="ECO:0000256" key="7">
    <source>
        <dbReference type="ARBA" id="ARBA00022679"/>
    </source>
</evidence>
<dbReference type="SUPFAM" id="SSF55785">
    <property type="entry name" value="PYP-like sensor domain (PAS domain)"/>
    <property type="match status" value="1"/>
</dbReference>
<keyword evidence="21" id="KW-1185">Reference proteome</keyword>
<evidence type="ECO:0000259" key="19">
    <source>
        <dbReference type="PROSITE" id="PS50894"/>
    </source>
</evidence>
<dbReference type="CDD" id="cd17546">
    <property type="entry name" value="REC_hyHK_CKI1_RcsC-like"/>
    <property type="match status" value="1"/>
</dbReference>
<evidence type="ECO:0000256" key="14">
    <source>
        <dbReference type="PROSITE-ProRule" id="PRU00110"/>
    </source>
</evidence>
<evidence type="ECO:0000256" key="16">
    <source>
        <dbReference type="SAM" id="Phobius"/>
    </source>
</evidence>
<evidence type="ECO:0000256" key="1">
    <source>
        <dbReference type="ARBA" id="ARBA00000085"/>
    </source>
</evidence>
<evidence type="ECO:0000259" key="17">
    <source>
        <dbReference type="PROSITE" id="PS50109"/>
    </source>
</evidence>
<dbReference type="SMART" id="SM00387">
    <property type="entry name" value="HATPase_c"/>
    <property type="match status" value="1"/>
</dbReference>
<keyword evidence="9" id="KW-0418">Kinase</keyword>
<dbReference type="Gene3D" id="3.30.450.20">
    <property type="entry name" value="PAS domain"/>
    <property type="match status" value="2"/>
</dbReference>
<keyword evidence="4" id="KW-1003">Cell membrane</keyword>
<evidence type="ECO:0000256" key="15">
    <source>
        <dbReference type="PROSITE-ProRule" id="PRU00169"/>
    </source>
</evidence>
<comment type="catalytic activity">
    <reaction evidence="1">
        <text>ATP + protein L-histidine = ADP + protein N-phospho-L-histidine.</text>
        <dbReference type="EC" id="2.7.13.3"/>
    </reaction>
</comment>
<feature type="transmembrane region" description="Helical" evidence="16">
    <location>
        <begin position="285"/>
        <end position="307"/>
    </location>
</feature>
<sequence length="951" mass="102174">MSHTRSLRVAIILAATALILAQAVVTGLLVNRAHDAQVAAARETVERVAHGVEASINRSFVQVDAMLAALPAVLAPYTRQSGFDPAVINRMLQEMNHQSFTYRDVLLLRLDGTPVVAALPVSRRRRLPLSLQSDFAEVATRGGSVSIGGPVKNPNTGEWSLFFARNVTIAGTGPMIAVAEVPVPLVQTLLSVGGVRSGLRVTLERSDGKLMASLPHDELRIGTQMQPEAARFAPPDRAIGIQPSRFDGREAFALALPTLYPALAIVTTLDVEAALGGWYQDRQRAYIASGAIALLMAAIAAALMIVLRVRERAEDERAEARQTLENALESMSDGFVMFDPDDRLIACNSRYKDFYRISAPFIVPGALFDDIMREGARRGQYPQAGPDIESFVRISKEFHHGDQAPMERLLPDGRWVLITERRTPDGGTVGIRTDITPLKRAMVELAAARDAAAAAGEAKTDFLARMSHELRTPLNGILGFAQVLLDDPRLEQDQRDQIRILHSAGRHLLELVNGLLDLSKIEAGRMELDPRPVALRDLLEGCVALLRTEVARKSIAFRMDLDPSLPAAVQADPTRLRQMLLNLLANAVKFTPSGGRVTLAASRLPDGRLRFEVHDTGPGIAEDQRHLLFRDFVQLATLGATGAHGTGLGLAISARLAAMMGGHIGCDSIEGDGSIFWVELPLAPAELPKGERRTDTATRPERSLRILVVDDIAANRDVARALLRADGHVTEVADDGTAAVERVARGGVDVVLMDLQMPDMDGMEATRRIRALPPPHNRIPVLAVTASALPEQVEACRAAGMDGHLPKPIDRRALAAALARLNLAPAEQASAPETPPLLDGETLPALTSELGPATADIMAEFGKELATLCEALSDPALDGAAETPRLRQLAHRAFGAARNLGAPLLARDALALERAAQAGHPAPELRTAVVGILAATQEAVSVRRALDAARP</sequence>
<feature type="domain" description="Histidine kinase" evidence="17">
    <location>
        <begin position="465"/>
        <end position="684"/>
    </location>
</feature>
<feature type="modified residue" description="Phosphohistidine" evidence="14">
    <location>
        <position position="891"/>
    </location>
</feature>
<comment type="subcellular location">
    <subcellularLocation>
        <location evidence="2">Cell inner membrane</location>
        <topology evidence="2">Multi-pass membrane protein</topology>
    </subcellularLocation>
</comment>
<evidence type="ECO:0000256" key="5">
    <source>
        <dbReference type="ARBA" id="ARBA00022519"/>
    </source>
</evidence>
<dbReference type="SUPFAM" id="SSF47384">
    <property type="entry name" value="Homodimeric domain of signal transducing histidine kinase"/>
    <property type="match status" value="1"/>
</dbReference>
<evidence type="ECO:0000256" key="4">
    <source>
        <dbReference type="ARBA" id="ARBA00022475"/>
    </source>
</evidence>
<dbReference type="RefSeq" id="WP_211853574.1">
    <property type="nucleotide sequence ID" value="NZ_JAAGBB010000018.1"/>
</dbReference>
<dbReference type="PRINTS" id="PR00344">
    <property type="entry name" value="BCTRLSENSOR"/>
</dbReference>
<evidence type="ECO:0000256" key="12">
    <source>
        <dbReference type="ARBA" id="ARBA00023012"/>
    </source>
</evidence>
<feature type="modified residue" description="4-aspartylphosphate" evidence="15">
    <location>
        <position position="754"/>
    </location>
</feature>
<dbReference type="InterPro" id="IPR036890">
    <property type="entry name" value="HATPase_C_sf"/>
</dbReference>
<dbReference type="InterPro" id="IPR003661">
    <property type="entry name" value="HisK_dim/P_dom"/>
</dbReference>
<dbReference type="Pfam" id="PF12860">
    <property type="entry name" value="PAS_7"/>
    <property type="match status" value="1"/>
</dbReference>
<evidence type="ECO:0000256" key="2">
    <source>
        <dbReference type="ARBA" id="ARBA00004429"/>
    </source>
</evidence>
<dbReference type="InterPro" id="IPR004358">
    <property type="entry name" value="Sig_transdc_His_kin-like_C"/>
</dbReference>
<dbReference type="Gene3D" id="1.20.120.160">
    <property type="entry name" value="HPT domain"/>
    <property type="match status" value="1"/>
</dbReference>
<dbReference type="InterPro" id="IPR036641">
    <property type="entry name" value="HPT_dom_sf"/>
</dbReference>
<keyword evidence="13 16" id="KW-0472">Membrane</keyword>
<dbReference type="InterPro" id="IPR001789">
    <property type="entry name" value="Sig_transdc_resp-reg_receiver"/>
</dbReference>
<proteinExistence type="predicted"/>
<dbReference type="PROSITE" id="PS50109">
    <property type="entry name" value="HIS_KIN"/>
    <property type="match status" value="1"/>
</dbReference>
<dbReference type="Proteomes" id="UP001196870">
    <property type="component" value="Unassembled WGS sequence"/>
</dbReference>
<keyword evidence="5" id="KW-0997">Cell inner membrane</keyword>
<evidence type="ECO:0000256" key="8">
    <source>
        <dbReference type="ARBA" id="ARBA00022692"/>
    </source>
</evidence>
<gene>
    <name evidence="20" type="ORF">GXW71_16225</name>
</gene>
<evidence type="ECO:0000256" key="6">
    <source>
        <dbReference type="ARBA" id="ARBA00022553"/>
    </source>
</evidence>
<dbReference type="InterPro" id="IPR008207">
    <property type="entry name" value="Sig_transdc_His_kin_Hpt_dom"/>
</dbReference>
<evidence type="ECO:0000256" key="11">
    <source>
        <dbReference type="ARBA" id="ARBA00022989"/>
    </source>
</evidence>
<dbReference type="InterPro" id="IPR011006">
    <property type="entry name" value="CheY-like_superfamily"/>
</dbReference>
<keyword evidence="10" id="KW-0547">Nucleotide-binding</keyword>
<dbReference type="Gene3D" id="3.30.565.10">
    <property type="entry name" value="Histidine kinase-like ATPase, C-terminal domain"/>
    <property type="match status" value="1"/>
</dbReference>
<comment type="caution">
    <text evidence="20">The sequence shown here is derived from an EMBL/GenBank/DDBJ whole genome shotgun (WGS) entry which is preliminary data.</text>
</comment>
<evidence type="ECO:0000256" key="13">
    <source>
        <dbReference type="ARBA" id="ARBA00023136"/>
    </source>
</evidence>
<dbReference type="PANTHER" id="PTHR43047">
    <property type="entry name" value="TWO-COMPONENT HISTIDINE PROTEIN KINASE"/>
    <property type="match status" value="1"/>
</dbReference>
<dbReference type="InterPro" id="IPR005467">
    <property type="entry name" value="His_kinase_dom"/>
</dbReference>
<keyword evidence="11 16" id="KW-1133">Transmembrane helix</keyword>
<dbReference type="PANTHER" id="PTHR43047:SF64">
    <property type="entry name" value="HISTIDINE KINASE CONTAINING CHEY-HOMOLOGOUS RECEIVER DOMAIN AND PAS DOMAIN-RELATED"/>
    <property type="match status" value="1"/>
</dbReference>
<organism evidence="20 21">
    <name type="scientific">Plastoroseomonas hellenica</name>
    <dbReference type="NCBI Taxonomy" id="2687306"/>
    <lineage>
        <taxon>Bacteria</taxon>
        <taxon>Pseudomonadati</taxon>
        <taxon>Pseudomonadota</taxon>
        <taxon>Alphaproteobacteria</taxon>
        <taxon>Acetobacterales</taxon>
        <taxon>Acetobacteraceae</taxon>
        <taxon>Plastoroseomonas</taxon>
    </lineage>
</organism>
<dbReference type="SMART" id="SM00388">
    <property type="entry name" value="HisKA"/>
    <property type="match status" value="1"/>
</dbReference>
<dbReference type="PROSITE" id="PS50110">
    <property type="entry name" value="RESPONSE_REGULATORY"/>
    <property type="match status" value="1"/>
</dbReference>
<dbReference type="SUPFAM" id="SSF47226">
    <property type="entry name" value="Histidine-containing phosphotransfer domain, HPT domain"/>
    <property type="match status" value="1"/>
</dbReference>
<dbReference type="Pfam" id="PF00512">
    <property type="entry name" value="HisKA"/>
    <property type="match status" value="1"/>
</dbReference>
<dbReference type="Pfam" id="PF00072">
    <property type="entry name" value="Response_reg"/>
    <property type="match status" value="1"/>
</dbReference>
<feature type="domain" description="Response regulatory" evidence="18">
    <location>
        <begin position="705"/>
        <end position="822"/>
    </location>
</feature>
<keyword evidence="8 16" id="KW-0812">Transmembrane</keyword>
<evidence type="ECO:0000313" key="21">
    <source>
        <dbReference type="Proteomes" id="UP001196870"/>
    </source>
</evidence>
<reference evidence="21" key="1">
    <citation type="journal article" date="2021" name="Syst. Appl. Microbiol.">
        <title>Roseomonas hellenica sp. nov., isolated from roots of wild-growing Alkanna tinctoria.</title>
        <authorList>
            <person name="Rat A."/>
            <person name="Naranjo H.D."/>
            <person name="Lebbe L."/>
            <person name="Cnockaert M."/>
            <person name="Krigas N."/>
            <person name="Grigoriadou K."/>
            <person name="Maloupa E."/>
            <person name="Willems A."/>
        </authorList>
    </citation>
    <scope>NUCLEOTIDE SEQUENCE [LARGE SCALE GENOMIC DNA]</scope>
    <source>
        <strain evidence="21">LMG 31523</strain>
    </source>
</reference>
<protein>
    <recommendedName>
        <fullName evidence="3">histidine kinase</fullName>
        <ecNumber evidence="3">2.7.13.3</ecNumber>
    </recommendedName>
</protein>
<keyword evidence="12" id="KW-0902">Two-component regulatory system</keyword>
<dbReference type="CDD" id="cd00082">
    <property type="entry name" value="HisKA"/>
    <property type="match status" value="1"/>
</dbReference>
<dbReference type="Gene3D" id="1.10.287.130">
    <property type="match status" value="1"/>
</dbReference>
<accession>A0ABS5F037</accession>
<keyword evidence="6 15" id="KW-0597">Phosphoprotein</keyword>
<evidence type="ECO:0000259" key="18">
    <source>
        <dbReference type="PROSITE" id="PS50110"/>
    </source>
</evidence>
<name>A0ABS5F037_9PROT</name>
<dbReference type="SMART" id="SM00448">
    <property type="entry name" value="REC"/>
    <property type="match status" value="1"/>
</dbReference>
<dbReference type="PROSITE" id="PS50894">
    <property type="entry name" value="HPT"/>
    <property type="match status" value="1"/>
</dbReference>
<evidence type="ECO:0000256" key="9">
    <source>
        <dbReference type="ARBA" id="ARBA00022777"/>
    </source>
</evidence>
<evidence type="ECO:0000256" key="10">
    <source>
        <dbReference type="ARBA" id="ARBA00022840"/>
    </source>
</evidence>
<dbReference type="Gene3D" id="3.40.50.2300">
    <property type="match status" value="1"/>
</dbReference>
<dbReference type="InterPro" id="IPR036097">
    <property type="entry name" value="HisK_dim/P_sf"/>
</dbReference>
<dbReference type="SUPFAM" id="SSF52172">
    <property type="entry name" value="CheY-like"/>
    <property type="match status" value="1"/>
</dbReference>